<comment type="caution">
    <text evidence="2">The sequence shown here is derived from an EMBL/GenBank/DDBJ whole genome shotgun (WGS) entry which is preliminary data.</text>
</comment>
<keyword evidence="1" id="KW-0732">Signal</keyword>
<name>A0ABW3LG08_9BACL</name>
<dbReference type="PROSITE" id="PS51257">
    <property type="entry name" value="PROKAR_LIPOPROTEIN"/>
    <property type="match status" value="1"/>
</dbReference>
<evidence type="ECO:0000313" key="3">
    <source>
        <dbReference type="Proteomes" id="UP001597109"/>
    </source>
</evidence>
<organism evidence="2 3">
    <name type="scientific">Metaplanococcus flavidus</name>
    <dbReference type="NCBI Taxonomy" id="569883"/>
    <lineage>
        <taxon>Bacteria</taxon>
        <taxon>Bacillati</taxon>
        <taxon>Bacillota</taxon>
        <taxon>Bacilli</taxon>
        <taxon>Bacillales</taxon>
        <taxon>Caryophanaceae</taxon>
        <taxon>Metaplanococcus</taxon>
    </lineage>
</organism>
<evidence type="ECO:0000256" key="1">
    <source>
        <dbReference type="SAM" id="SignalP"/>
    </source>
</evidence>
<dbReference type="RefSeq" id="WP_144841664.1">
    <property type="nucleotide sequence ID" value="NZ_JBHTKI010000042.1"/>
</dbReference>
<gene>
    <name evidence="2" type="ORF">ACFQ1X_15570</name>
</gene>
<sequence length="159" mass="17865">MKTSNRLFLILSFFALILLLGGCMNANASQTLTINSPEGYEGVLVSEATSLVETGGYEEMLVNGKDKANDLIAVLNGKELIEATEQELQERMDELEEPGNYRLLLYNKPSVDSSSEDLYLLLFYKDGTIQVNQEGISYFIVDPPKDLLIQLKEEWDITF</sequence>
<dbReference type="EMBL" id="JBHTKI010000042">
    <property type="protein sequence ID" value="MFD1032849.1"/>
    <property type="molecule type" value="Genomic_DNA"/>
</dbReference>
<accession>A0ABW3LG08</accession>
<keyword evidence="3" id="KW-1185">Reference proteome</keyword>
<evidence type="ECO:0000313" key="2">
    <source>
        <dbReference type="EMBL" id="MFD1032849.1"/>
    </source>
</evidence>
<dbReference type="Proteomes" id="UP001597109">
    <property type="component" value="Unassembled WGS sequence"/>
</dbReference>
<feature type="signal peptide" evidence="1">
    <location>
        <begin position="1"/>
        <end position="28"/>
    </location>
</feature>
<proteinExistence type="predicted"/>
<feature type="chain" id="PRO_5046558145" evidence="1">
    <location>
        <begin position="29"/>
        <end position="159"/>
    </location>
</feature>
<protein>
    <submittedName>
        <fullName evidence="2">Uncharacterized protein</fullName>
    </submittedName>
</protein>
<reference evidence="3" key="1">
    <citation type="journal article" date="2019" name="Int. J. Syst. Evol. Microbiol.">
        <title>The Global Catalogue of Microorganisms (GCM) 10K type strain sequencing project: providing services to taxonomists for standard genome sequencing and annotation.</title>
        <authorList>
            <consortium name="The Broad Institute Genomics Platform"/>
            <consortium name="The Broad Institute Genome Sequencing Center for Infectious Disease"/>
            <person name="Wu L."/>
            <person name="Ma J."/>
        </authorList>
    </citation>
    <scope>NUCLEOTIDE SEQUENCE [LARGE SCALE GENOMIC DNA]</scope>
    <source>
        <strain evidence="3">CCUG 56756</strain>
    </source>
</reference>